<evidence type="ECO:0000256" key="2">
    <source>
        <dbReference type="ARBA" id="ARBA00022563"/>
    </source>
</evidence>
<dbReference type="FunFam" id="3.10.410.10:FF:000001">
    <property type="entry name" value="Putative formate--tetrahydrofolate ligase"/>
    <property type="match status" value="1"/>
</dbReference>
<dbReference type="HAMAP" id="MF_01543">
    <property type="entry name" value="FTHFS"/>
    <property type="match status" value="1"/>
</dbReference>
<dbReference type="EC" id="6.3.4.3" evidence="8"/>
<evidence type="ECO:0000256" key="1">
    <source>
        <dbReference type="ARBA" id="ARBA00004777"/>
    </source>
</evidence>
<feature type="binding site" evidence="8">
    <location>
        <begin position="68"/>
        <end position="75"/>
    </location>
    <ligand>
        <name>ATP</name>
        <dbReference type="ChEBI" id="CHEBI:30616"/>
    </ligand>
</feature>
<evidence type="ECO:0000256" key="8">
    <source>
        <dbReference type="HAMAP-Rule" id="MF_01543"/>
    </source>
</evidence>
<keyword evidence="3 8" id="KW-0436">Ligase</keyword>
<dbReference type="PROSITE" id="PS00722">
    <property type="entry name" value="FTHFS_2"/>
    <property type="match status" value="1"/>
</dbReference>
<reference evidence="9" key="2">
    <citation type="submission" date="2020-09" db="EMBL/GenBank/DDBJ databases">
        <authorList>
            <person name="Sun Q."/>
            <person name="Zhou Y."/>
        </authorList>
    </citation>
    <scope>NUCLEOTIDE SEQUENCE</scope>
    <source>
        <strain evidence="9">CGMCC 1.6333</strain>
    </source>
</reference>
<dbReference type="InterPro" id="IPR000559">
    <property type="entry name" value="Formate_THF_ligase"/>
</dbReference>
<evidence type="ECO:0000313" key="9">
    <source>
        <dbReference type="EMBL" id="GGM41912.1"/>
    </source>
</evidence>
<comment type="caution">
    <text evidence="9">The sequence shown here is derived from an EMBL/GenBank/DDBJ whole genome shotgun (WGS) entry which is preliminary data.</text>
</comment>
<evidence type="ECO:0000256" key="4">
    <source>
        <dbReference type="ARBA" id="ARBA00022741"/>
    </source>
</evidence>
<evidence type="ECO:0000256" key="3">
    <source>
        <dbReference type="ARBA" id="ARBA00022598"/>
    </source>
</evidence>
<dbReference type="SUPFAM" id="SSF52540">
    <property type="entry name" value="P-loop containing nucleoside triphosphate hydrolases"/>
    <property type="match status" value="1"/>
</dbReference>
<sequence length="559" mass="60259">MPKVPTDIEIATDAEIKPIKEIADKIGLTEEEWEPYGKHKAKISLSTLERLKETPDGKLILVTSINPTPAGEGKSTVTVGLGQALNRVGHKAVVALREPSLGPTMGIKGGASGGGYAQVIPMEDINLHFTGDIHAITTANNALAAFIDNHIFQGNECEIDARRIVWKRVVDLNDRALRNVVIGLGGSKQGVPREDGFNITVASEIMAIFCLAKDVADMRHRLAKIVVGYQADSTPITVADLGVEGALTLLLKDAIMPNLVQTLENTPAIIHGGPFANIAHGCNSLLATKMASKLGDYVVTEAGFGADLGAEKFLNIKARIGELDPKAVVIVATIRALKLHGGVDQAALKEENLKGLQAGMKNLKKHMETIEAFGLPFVIAINRFVTDTDSEVDYVTKWCEQHGAQVALTEVWEHGGAGGIDLAEKIVEITNDKSSHFQPLYDLEETIEDKIKMIARKVYGANGVQFTPQAKQQILEMTANGWDHLPICMAKTQYSLSDEPTLLGRPENFEITVRELRPSIGAGFLVALTGDVLTMPGLPKEPAALRMDVDEKGNALGLF</sequence>
<accession>A0A917WZ46</accession>
<proteinExistence type="inferred from homology"/>
<dbReference type="Gene3D" id="3.30.1510.10">
    <property type="entry name" value="Domain 2, N(10)-formyltetrahydrofolate synthetase"/>
    <property type="match status" value="1"/>
</dbReference>
<comment type="catalytic activity">
    <reaction evidence="6 8">
        <text>(6S)-5,6,7,8-tetrahydrofolate + formate + ATP = (6R)-10-formyltetrahydrofolate + ADP + phosphate</text>
        <dbReference type="Rhea" id="RHEA:20221"/>
        <dbReference type="ChEBI" id="CHEBI:15740"/>
        <dbReference type="ChEBI" id="CHEBI:30616"/>
        <dbReference type="ChEBI" id="CHEBI:43474"/>
        <dbReference type="ChEBI" id="CHEBI:57453"/>
        <dbReference type="ChEBI" id="CHEBI:195366"/>
        <dbReference type="ChEBI" id="CHEBI:456216"/>
        <dbReference type="EC" id="6.3.4.3"/>
    </reaction>
</comment>
<keyword evidence="2 8" id="KW-0554">One-carbon metabolism</keyword>
<evidence type="ECO:0000313" key="10">
    <source>
        <dbReference type="Proteomes" id="UP000618460"/>
    </source>
</evidence>
<evidence type="ECO:0000256" key="6">
    <source>
        <dbReference type="ARBA" id="ARBA00049033"/>
    </source>
</evidence>
<keyword evidence="4 8" id="KW-0547">Nucleotide-binding</keyword>
<dbReference type="FunFam" id="3.30.1510.10:FF:000001">
    <property type="entry name" value="Formate--tetrahydrofolate ligase"/>
    <property type="match status" value="1"/>
</dbReference>
<dbReference type="RefSeq" id="WP_117157031.1">
    <property type="nucleotide sequence ID" value="NZ_BMLG01000027.1"/>
</dbReference>
<comment type="pathway">
    <text evidence="1 8">One-carbon metabolism; tetrahydrofolate interconversion.</text>
</comment>
<comment type="similarity">
    <text evidence="7 8">Belongs to the formate--tetrahydrofolate ligase family.</text>
</comment>
<protein>
    <recommendedName>
        <fullName evidence="8">Formate--tetrahydrofolate ligase</fullName>
        <ecNumber evidence="8">6.3.4.3</ecNumber>
    </recommendedName>
    <alternativeName>
        <fullName evidence="8">Formyltetrahydrofolate synthetase</fullName>
        <shortName evidence="8">FHS</shortName>
        <shortName evidence="8">FTHFS</shortName>
    </alternativeName>
</protein>
<dbReference type="InterPro" id="IPR027417">
    <property type="entry name" value="P-loop_NTPase"/>
</dbReference>
<reference evidence="9" key="1">
    <citation type="journal article" date="2014" name="Int. J. Syst. Evol. Microbiol.">
        <title>Complete genome sequence of Corynebacterium casei LMG S-19264T (=DSM 44701T), isolated from a smear-ripened cheese.</title>
        <authorList>
            <consortium name="US DOE Joint Genome Institute (JGI-PGF)"/>
            <person name="Walter F."/>
            <person name="Albersmeier A."/>
            <person name="Kalinowski J."/>
            <person name="Ruckert C."/>
        </authorList>
    </citation>
    <scope>NUCLEOTIDE SEQUENCE</scope>
    <source>
        <strain evidence="9">CGMCC 1.6333</strain>
    </source>
</reference>
<dbReference type="PROSITE" id="PS00721">
    <property type="entry name" value="FTHFS_1"/>
    <property type="match status" value="1"/>
</dbReference>
<dbReference type="OrthoDB" id="9761733at2"/>
<dbReference type="Gene3D" id="3.10.410.10">
    <property type="entry name" value="Formyltetrahydrofolate synthetase, domain 3"/>
    <property type="match status" value="1"/>
</dbReference>
<dbReference type="GO" id="GO:0005524">
    <property type="term" value="F:ATP binding"/>
    <property type="evidence" value="ECO:0007669"/>
    <property type="project" value="UniProtKB-UniRule"/>
</dbReference>
<dbReference type="Pfam" id="PF01268">
    <property type="entry name" value="FTHFS"/>
    <property type="match status" value="1"/>
</dbReference>
<dbReference type="EMBL" id="BMLG01000027">
    <property type="protein sequence ID" value="GGM41912.1"/>
    <property type="molecule type" value="Genomic_DNA"/>
</dbReference>
<keyword evidence="5 8" id="KW-0067">ATP-binding</keyword>
<dbReference type="AlphaFoldDB" id="A0A917WZ46"/>
<dbReference type="GO" id="GO:0035999">
    <property type="term" value="P:tetrahydrofolate interconversion"/>
    <property type="evidence" value="ECO:0007669"/>
    <property type="project" value="UniProtKB-UniRule"/>
</dbReference>
<dbReference type="Gene3D" id="3.40.50.300">
    <property type="entry name" value="P-loop containing nucleotide triphosphate hydrolases"/>
    <property type="match status" value="1"/>
</dbReference>
<name>A0A917WZ46_9BACI</name>
<evidence type="ECO:0000256" key="7">
    <source>
        <dbReference type="ARBA" id="ARBA00061363"/>
    </source>
</evidence>
<organism evidence="9 10">
    <name type="scientific">Paraliobacillus quinghaiensis</name>
    <dbReference type="NCBI Taxonomy" id="470815"/>
    <lineage>
        <taxon>Bacteria</taxon>
        <taxon>Bacillati</taxon>
        <taxon>Bacillota</taxon>
        <taxon>Bacilli</taxon>
        <taxon>Bacillales</taxon>
        <taxon>Bacillaceae</taxon>
        <taxon>Paraliobacillus</taxon>
    </lineage>
</organism>
<gene>
    <name evidence="8 9" type="primary">fhs</name>
    <name evidence="9" type="ORF">GCM10011351_30000</name>
</gene>
<dbReference type="InterPro" id="IPR020628">
    <property type="entry name" value="Formate_THF_ligase_CS"/>
</dbReference>
<dbReference type="Proteomes" id="UP000618460">
    <property type="component" value="Unassembled WGS sequence"/>
</dbReference>
<dbReference type="NCBIfam" id="NF010030">
    <property type="entry name" value="PRK13505.1"/>
    <property type="match status" value="1"/>
</dbReference>
<evidence type="ECO:0000256" key="5">
    <source>
        <dbReference type="ARBA" id="ARBA00022840"/>
    </source>
</evidence>
<keyword evidence="10" id="KW-1185">Reference proteome</keyword>
<dbReference type="CDD" id="cd00477">
    <property type="entry name" value="FTHFS"/>
    <property type="match status" value="1"/>
</dbReference>
<dbReference type="GO" id="GO:0004329">
    <property type="term" value="F:formate-tetrahydrofolate ligase activity"/>
    <property type="evidence" value="ECO:0007669"/>
    <property type="project" value="UniProtKB-UniRule"/>
</dbReference>